<organism evidence="2 3">
    <name type="scientific">Flemingia macrophylla</name>
    <dbReference type="NCBI Taxonomy" id="520843"/>
    <lineage>
        <taxon>Eukaryota</taxon>
        <taxon>Viridiplantae</taxon>
        <taxon>Streptophyta</taxon>
        <taxon>Embryophyta</taxon>
        <taxon>Tracheophyta</taxon>
        <taxon>Spermatophyta</taxon>
        <taxon>Magnoliopsida</taxon>
        <taxon>eudicotyledons</taxon>
        <taxon>Gunneridae</taxon>
        <taxon>Pentapetalae</taxon>
        <taxon>rosids</taxon>
        <taxon>fabids</taxon>
        <taxon>Fabales</taxon>
        <taxon>Fabaceae</taxon>
        <taxon>Papilionoideae</taxon>
        <taxon>50 kb inversion clade</taxon>
        <taxon>NPAAA clade</taxon>
        <taxon>indigoferoid/millettioid clade</taxon>
        <taxon>Phaseoleae</taxon>
        <taxon>Flemingia</taxon>
    </lineage>
</organism>
<dbReference type="PIRSF" id="PIRSF031279">
    <property type="entry name" value="UCP031279"/>
    <property type="match status" value="1"/>
</dbReference>
<proteinExistence type="predicted"/>
<reference evidence="2 3" key="1">
    <citation type="submission" date="2024-08" db="EMBL/GenBank/DDBJ databases">
        <title>Insights into the chromosomal genome structure of Flemingia macrophylla.</title>
        <authorList>
            <person name="Ding Y."/>
            <person name="Zhao Y."/>
            <person name="Bi W."/>
            <person name="Wu M."/>
            <person name="Zhao G."/>
            <person name="Gong Y."/>
            <person name="Li W."/>
            <person name="Zhang P."/>
        </authorList>
    </citation>
    <scope>NUCLEOTIDE SEQUENCE [LARGE SCALE GENOMIC DNA]</scope>
    <source>
        <strain evidence="2">DYQJB</strain>
        <tissue evidence="2">Leaf</tissue>
    </source>
</reference>
<evidence type="ECO:0000313" key="2">
    <source>
        <dbReference type="EMBL" id="KAL2318428.1"/>
    </source>
</evidence>
<feature type="region of interest" description="Disordered" evidence="1">
    <location>
        <begin position="44"/>
        <end position="70"/>
    </location>
</feature>
<gene>
    <name evidence="2" type="ORF">Fmac_032304</name>
</gene>
<evidence type="ECO:0000256" key="1">
    <source>
        <dbReference type="SAM" id="MobiDB-lite"/>
    </source>
</evidence>
<comment type="caution">
    <text evidence="2">The sequence shown here is derived from an EMBL/GenBank/DDBJ whole genome shotgun (WGS) entry which is preliminary data.</text>
</comment>
<protein>
    <submittedName>
        <fullName evidence="2">Uncharacterized protein</fullName>
    </submittedName>
</protein>
<dbReference type="AlphaFoldDB" id="A0ABD1L503"/>
<dbReference type="EMBL" id="JBGMDY010000011">
    <property type="protein sequence ID" value="KAL2318428.1"/>
    <property type="molecule type" value="Genomic_DNA"/>
</dbReference>
<feature type="region of interest" description="Disordered" evidence="1">
    <location>
        <begin position="95"/>
        <end position="121"/>
    </location>
</feature>
<sequence>MRSKGESGSVLSRIVSSPLRALGKARDMYVRSITNCGQHVSYGDPLEGAGRFSRSRSVATTTSSSSEVSDDYAELLRAASARTLVNRIDMDLVLKQQQQQQRGSDSKGLPKSSSVGMAKIDEDSPYEVCDGGVAIVTDPYPRSRSYAVGKTKPAFQTAAM</sequence>
<dbReference type="InterPro" id="IPR016972">
    <property type="entry name" value="UCP031279"/>
</dbReference>
<dbReference type="Proteomes" id="UP001603857">
    <property type="component" value="Unassembled WGS sequence"/>
</dbReference>
<keyword evidence="3" id="KW-1185">Reference proteome</keyword>
<name>A0ABD1L503_9FABA</name>
<feature type="compositionally biased region" description="Low complexity" evidence="1">
    <location>
        <begin position="55"/>
        <end position="67"/>
    </location>
</feature>
<evidence type="ECO:0000313" key="3">
    <source>
        <dbReference type="Proteomes" id="UP001603857"/>
    </source>
</evidence>
<accession>A0ABD1L503</accession>
<dbReference type="PANTHER" id="PTHR33526">
    <property type="entry name" value="OS07G0123800 PROTEIN"/>
    <property type="match status" value="1"/>
</dbReference>
<dbReference type="PANTHER" id="PTHR33526:SF13">
    <property type="entry name" value="TYROSINE-PROTEIN PHOSPHATASE 3-LIKE"/>
    <property type="match status" value="1"/>
</dbReference>